<proteinExistence type="inferred from homology"/>
<dbReference type="Gene3D" id="3.40.50.2300">
    <property type="match status" value="2"/>
</dbReference>
<dbReference type="Pfam" id="PF02608">
    <property type="entry name" value="Bmp"/>
    <property type="match status" value="1"/>
</dbReference>
<evidence type="ECO:0000256" key="1">
    <source>
        <dbReference type="ARBA" id="ARBA00004193"/>
    </source>
</evidence>
<dbReference type="RefSeq" id="WP_092086765.1">
    <property type="nucleotide sequence ID" value="NZ_FNEL01000068.1"/>
</dbReference>
<dbReference type="Proteomes" id="UP000235682">
    <property type="component" value="Unassembled WGS sequence"/>
</dbReference>
<keyword evidence="6" id="KW-0449">Lipoprotein</keyword>
<organism evidence="8 9">
    <name type="scientific">Dolosicoccus paucivorans</name>
    <dbReference type="NCBI Taxonomy" id="84521"/>
    <lineage>
        <taxon>Bacteria</taxon>
        <taxon>Bacillati</taxon>
        <taxon>Bacillota</taxon>
        <taxon>Bacilli</taxon>
        <taxon>Lactobacillales</taxon>
        <taxon>Aerococcaceae</taxon>
        <taxon>Dolosicoccus</taxon>
    </lineage>
</organism>
<keyword evidence="4" id="KW-0732">Signal</keyword>
<evidence type="ECO:0000256" key="5">
    <source>
        <dbReference type="ARBA" id="ARBA00023136"/>
    </source>
</evidence>
<comment type="similarity">
    <text evidence="2">Belongs to the BMP lipoprotein family.</text>
</comment>
<evidence type="ECO:0000259" key="7">
    <source>
        <dbReference type="Pfam" id="PF02608"/>
    </source>
</evidence>
<dbReference type="InterPro" id="IPR028082">
    <property type="entry name" value="Peripla_BP_I"/>
</dbReference>
<name>A0A1G8PBA9_9LACT</name>
<feature type="domain" description="ABC transporter substrate-binding protein PnrA-like" evidence="7">
    <location>
        <begin position="35"/>
        <end position="342"/>
    </location>
</feature>
<evidence type="ECO:0000256" key="2">
    <source>
        <dbReference type="ARBA" id="ARBA00008610"/>
    </source>
</evidence>
<dbReference type="SUPFAM" id="SSF53822">
    <property type="entry name" value="Periplasmic binding protein-like I"/>
    <property type="match status" value="1"/>
</dbReference>
<dbReference type="STRING" id="84521.SAMN04487994_10682"/>
<evidence type="ECO:0000256" key="6">
    <source>
        <dbReference type="ARBA" id="ARBA00023288"/>
    </source>
</evidence>
<dbReference type="CDD" id="cd06354">
    <property type="entry name" value="PBP1_PrnA-like"/>
    <property type="match status" value="1"/>
</dbReference>
<comment type="subcellular location">
    <subcellularLocation>
        <location evidence="1">Cell membrane</location>
        <topology evidence="1">Lipid-anchor</topology>
    </subcellularLocation>
</comment>
<reference evidence="8 9" key="1">
    <citation type="submission" date="2017-09" db="EMBL/GenBank/DDBJ databases">
        <title>Bacterial strain isolated from the female urinary microbiota.</title>
        <authorList>
            <person name="Thomas-White K."/>
            <person name="Kumar N."/>
            <person name="Forster S."/>
            <person name="Putonti C."/>
            <person name="Lawley T."/>
            <person name="Wolfe A.J."/>
        </authorList>
    </citation>
    <scope>NUCLEOTIDE SEQUENCE [LARGE SCALE GENOMIC DNA]</scope>
    <source>
        <strain evidence="8 9">UMB0852</strain>
    </source>
</reference>
<dbReference type="PANTHER" id="PTHR34296">
    <property type="entry name" value="TRANSCRIPTIONAL ACTIVATOR PROTEIN MED"/>
    <property type="match status" value="1"/>
</dbReference>
<evidence type="ECO:0000256" key="4">
    <source>
        <dbReference type="ARBA" id="ARBA00022729"/>
    </source>
</evidence>
<evidence type="ECO:0000313" key="9">
    <source>
        <dbReference type="Proteomes" id="UP000235682"/>
    </source>
</evidence>
<evidence type="ECO:0000313" key="8">
    <source>
        <dbReference type="EMBL" id="PMC57965.1"/>
    </source>
</evidence>
<dbReference type="PANTHER" id="PTHR34296:SF2">
    <property type="entry name" value="ABC TRANSPORTER GUANOSINE-BINDING PROTEIN NUPN"/>
    <property type="match status" value="1"/>
</dbReference>
<dbReference type="EMBL" id="PNHE01000032">
    <property type="protein sequence ID" value="PMC57965.1"/>
    <property type="molecule type" value="Genomic_DNA"/>
</dbReference>
<accession>A0A1G8PBA9</accession>
<sequence length="346" mass="37795">MYRLIKSVVRSLLVVGLIVPSLSPAIVYAKDAQTMIVVTTQGRIDDRSLNQGAWEGIQEYGKENGLEKGNQGYDYLQSNNDSEIITNITQATHADFDLIYAVGFKLVDIIEELAPQNPDQNYVMMDGVVEGDNVASINFKDEEAAFLAGVAAASATKTNKIGFVGGVEGHIIDRFEAGFVAGAKAVDPNIQVSVEYVGSYADPTKAKQIATVMYANDIDVIYPAAGDSTNGVFSEAKDIVQNDPDRDIWVVGVDQDREEDGLIEINGTERPLTLTSTLKASKNAVYQFSTQTNEEGFKPGEQFFGLKEEGVGLTRGHIPEDVWETIESYREQIINGELEVPAKPER</sequence>
<protein>
    <submittedName>
        <fullName evidence="8">BMP family ABC transporter substrate-binding protein</fullName>
    </submittedName>
</protein>
<keyword evidence="3" id="KW-1003">Cell membrane</keyword>
<comment type="caution">
    <text evidence="8">The sequence shown here is derived from an EMBL/GenBank/DDBJ whole genome shotgun (WGS) entry which is preliminary data.</text>
</comment>
<evidence type="ECO:0000256" key="3">
    <source>
        <dbReference type="ARBA" id="ARBA00022475"/>
    </source>
</evidence>
<keyword evidence="9" id="KW-1185">Reference proteome</keyword>
<dbReference type="GO" id="GO:0005886">
    <property type="term" value="C:plasma membrane"/>
    <property type="evidence" value="ECO:0007669"/>
    <property type="project" value="UniProtKB-SubCell"/>
</dbReference>
<dbReference type="OrthoDB" id="9784230at2"/>
<dbReference type="InterPro" id="IPR003760">
    <property type="entry name" value="PnrA-like"/>
</dbReference>
<dbReference type="InterPro" id="IPR050957">
    <property type="entry name" value="BMP_lipoprotein"/>
</dbReference>
<gene>
    <name evidence="8" type="ORF">CJ205_06765</name>
</gene>
<keyword evidence="5" id="KW-0472">Membrane</keyword>
<dbReference type="AlphaFoldDB" id="A0A1G8PBA9"/>